<protein>
    <recommendedName>
        <fullName evidence="3">Carrier domain-containing protein</fullName>
    </recommendedName>
</protein>
<reference evidence="1 2" key="1">
    <citation type="journal article" date="2023" name="IMA Fungus">
        <title>Comparative genomic study of the Penicillium genus elucidates a diverse pangenome and 15 lateral gene transfer events.</title>
        <authorList>
            <person name="Petersen C."/>
            <person name="Sorensen T."/>
            <person name="Nielsen M.R."/>
            <person name="Sondergaard T.E."/>
            <person name="Sorensen J.L."/>
            <person name="Fitzpatrick D.A."/>
            <person name="Frisvad J.C."/>
            <person name="Nielsen K.L."/>
        </authorList>
    </citation>
    <scope>NUCLEOTIDE SEQUENCE [LARGE SCALE GENOMIC DNA]</scope>
    <source>
        <strain evidence="1 2">IBT 3361</strain>
    </source>
</reference>
<dbReference type="EMBL" id="JAPVEB010000010">
    <property type="protein sequence ID" value="KAJ5254996.1"/>
    <property type="molecule type" value="Genomic_DNA"/>
</dbReference>
<dbReference type="SUPFAM" id="SSF47336">
    <property type="entry name" value="ACP-like"/>
    <property type="match status" value="1"/>
</dbReference>
<dbReference type="Proteomes" id="UP001220256">
    <property type="component" value="Unassembled WGS sequence"/>
</dbReference>
<evidence type="ECO:0000313" key="1">
    <source>
        <dbReference type="EMBL" id="KAJ5254996.1"/>
    </source>
</evidence>
<evidence type="ECO:0000313" key="2">
    <source>
        <dbReference type="Proteomes" id="UP001220256"/>
    </source>
</evidence>
<dbReference type="Gene3D" id="1.10.1200.10">
    <property type="entry name" value="ACP-like"/>
    <property type="match status" value="1"/>
</dbReference>
<proteinExistence type="predicted"/>
<evidence type="ECO:0008006" key="3">
    <source>
        <dbReference type="Google" id="ProtNLM"/>
    </source>
</evidence>
<gene>
    <name evidence="1" type="ORF">N7505_010147</name>
</gene>
<accession>A0ABQ8W5K7</accession>
<sequence length="106" mass="11253">MPRNTLFEPVHRFSALAGNNTAKTGGDVNAESKSKLILLKKVSASDTDHAILLAAAVELVNPVLMRSLGVAEPLDPTRPLSKYGVDSLVAVELRIGSASSWRLSSI</sequence>
<comment type="caution">
    <text evidence="1">The sequence shown here is derived from an EMBL/GenBank/DDBJ whole genome shotgun (WGS) entry which is preliminary data.</text>
</comment>
<dbReference type="InterPro" id="IPR036736">
    <property type="entry name" value="ACP-like_sf"/>
</dbReference>
<name>A0ABQ8W5K7_PENCH</name>
<organism evidence="1 2">
    <name type="scientific">Penicillium chrysogenum</name>
    <name type="common">Penicillium notatum</name>
    <dbReference type="NCBI Taxonomy" id="5076"/>
    <lineage>
        <taxon>Eukaryota</taxon>
        <taxon>Fungi</taxon>
        <taxon>Dikarya</taxon>
        <taxon>Ascomycota</taxon>
        <taxon>Pezizomycotina</taxon>
        <taxon>Eurotiomycetes</taxon>
        <taxon>Eurotiomycetidae</taxon>
        <taxon>Eurotiales</taxon>
        <taxon>Aspergillaceae</taxon>
        <taxon>Penicillium</taxon>
        <taxon>Penicillium chrysogenum species complex</taxon>
    </lineage>
</organism>
<keyword evidence="2" id="KW-1185">Reference proteome</keyword>